<evidence type="ECO:0000313" key="1">
    <source>
        <dbReference type="EMBL" id="CRY97965.1"/>
    </source>
</evidence>
<accession>A0A0H5Q9B3</accession>
<keyword evidence="1" id="KW-0614">Plasmid</keyword>
<dbReference type="EMBL" id="LN854299">
    <property type="protein sequence ID" value="CRY97965.1"/>
    <property type="molecule type" value="Genomic_DNA"/>
</dbReference>
<reference evidence="1" key="2">
    <citation type="submission" date="2015-07" db="EMBL/GenBank/DDBJ databases">
        <title>Plasmids, circular viruses and viroids from rat gut.</title>
        <authorList>
            <person name="Jorgensen T.J."/>
            <person name="Hansen M.A."/>
            <person name="Xu Z."/>
            <person name="Tabak M.A."/>
            <person name="Sorensen S.J."/>
            <person name="Hansen L.H."/>
        </authorList>
    </citation>
    <scope>NUCLEOTIDE SEQUENCE</scope>
    <source>
        <plasmid evidence="1">pRGRH1800</plasmid>
    </source>
</reference>
<geneLocation type="plasmid" evidence="1">
    <name>pRGRH1800</name>
</geneLocation>
<protein>
    <submittedName>
        <fullName evidence="1">Uncharacterized protein</fullName>
    </submittedName>
</protein>
<dbReference type="AlphaFoldDB" id="A0A0H5Q9B3"/>
<proteinExistence type="predicted"/>
<organism evidence="1">
    <name type="scientific">uncultured prokaryote</name>
    <dbReference type="NCBI Taxonomy" id="198431"/>
    <lineage>
        <taxon>unclassified sequences</taxon>
        <taxon>environmental samples</taxon>
    </lineage>
</organism>
<reference evidence="1" key="1">
    <citation type="submission" date="2015-06" db="EMBL/GenBank/DDBJ databases">
        <authorList>
            <person name="Joergensen T."/>
        </authorList>
    </citation>
    <scope>NUCLEOTIDE SEQUENCE</scope>
    <source>
        <plasmid evidence="1">pRGRH1800</plasmid>
    </source>
</reference>
<name>A0A0H5Q9B3_9ZZZZ</name>
<sequence>MDPERVIFLKATVRKTYRVPPRLPNAAGHAVNLPESRSLYKGADRILTAVDLNK</sequence>